<feature type="transmembrane region" description="Helical" evidence="1">
    <location>
        <begin position="37"/>
        <end position="56"/>
    </location>
</feature>
<reference evidence="2 3" key="1">
    <citation type="journal article" date="2023" name="Nucleic Acids Res.">
        <title>The hologenome of Daphnia magna reveals possible DNA methylation and microbiome-mediated evolution of the host genome.</title>
        <authorList>
            <person name="Chaturvedi A."/>
            <person name="Li X."/>
            <person name="Dhandapani V."/>
            <person name="Marshall H."/>
            <person name="Kissane S."/>
            <person name="Cuenca-Cambronero M."/>
            <person name="Asole G."/>
            <person name="Calvet F."/>
            <person name="Ruiz-Romero M."/>
            <person name="Marangio P."/>
            <person name="Guigo R."/>
            <person name="Rago D."/>
            <person name="Mirbahai L."/>
            <person name="Eastwood N."/>
            <person name="Colbourne J.K."/>
            <person name="Zhou J."/>
            <person name="Mallon E."/>
            <person name="Orsini L."/>
        </authorList>
    </citation>
    <scope>NUCLEOTIDE SEQUENCE [LARGE SCALE GENOMIC DNA]</scope>
    <source>
        <strain evidence="2">LRV0_1</strain>
    </source>
</reference>
<evidence type="ECO:0000256" key="1">
    <source>
        <dbReference type="SAM" id="Phobius"/>
    </source>
</evidence>
<name>A0ABR0AH68_9CRUS</name>
<evidence type="ECO:0000313" key="2">
    <source>
        <dbReference type="EMBL" id="KAK4024479.1"/>
    </source>
</evidence>
<protein>
    <recommendedName>
        <fullName evidence="4">Transmembrane protein 218</fullName>
    </recommendedName>
</protein>
<accession>A0ABR0AH68</accession>
<evidence type="ECO:0008006" key="4">
    <source>
        <dbReference type="Google" id="ProtNLM"/>
    </source>
</evidence>
<gene>
    <name evidence="2" type="ORF">OUZ56_009902</name>
</gene>
<feature type="transmembrane region" description="Helical" evidence="1">
    <location>
        <begin position="6"/>
        <end position="30"/>
    </location>
</feature>
<keyword evidence="3" id="KW-1185">Reference proteome</keyword>
<evidence type="ECO:0000313" key="3">
    <source>
        <dbReference type="Proteomes" id="UP001234178"/>
    </source>
</evidence>
<dbReference type="InterPro" id="IPR026771">
    <property type="entry name" value="Tmem218"/>
</dbReference>
<dbReference type="EMBL" id="JAOYFB010000037">
    <property type="protein sequence ID" value="KAK4024479.1"/>
    <property type="molecule type" value="Genomic_DNA"/>
</dbReference>
<organism evidence="2 3">
    <name type="scientific">Daphnia magna</name>
    <dbReference type="NCBI Taxonomy" id="35525"/>
    <lineage>
        <taxon>Eukaryota</taxon>
        <taxon>Metazoa</taxon>
        <taxon>Ecdysozoa</taxon>
        <taxon>Arthropoda</taxon>
        <taxon>Crustacea</taxon>
        <taxon>Branchiopoda</taxon>
        <taxon>Diplostraca</taxon>
        <taxon>Cladocera</taxon>
        <taxon>Anomopoda</taxon>
        <taxon>Daphniidae</taxon>
        <taxon>Daphnia</taxon>
    </lineage>
</organism>
<sequence length="139" mass="15434">MAIRVFGFDVGLGVFFILVLWLIALTLIVIFCRIRTVLSLIFTCVAAVLTAIFLALPRADQQDDDGYPLNKISSSKFEIIIDSFFLGRMILLGTLAVSTLLGLILLFCLEVVQPNRKPVAGCLVYQQTSSQQELIENIH</sequence>
<dbReference type="PANTHER" id="PTHR31622:SF1">
    <property type="entry name" value="TRANSMEMBRANE PROTEIN 218"/>
    <property type="match status" value="1"/>
</dbReference>
<dbReference type="Proteomes" id="UP001234178">
    <property type="component" value="Unassembled WGS sequence"/>
</dbReference>
<keyword evidence="1" id="KW-0812">Transmembrane</keyword>
<proteinExistence type="predicted"/>
<feature type="transmembrane region" description="Helical" evidence="1">
    <location>
        <begin position="85"/>
        <end position="109"/>
    </location>
</feature>
<comment type="caution">
    <text evidence="2">The sequence shown here is derived from an EMBL/GenBank/DDBJ whole genome shotgun (WGS) entry which is preliminary data.</text>
</comment>
<keyword evidence="1" id="KW-0472">Membrane</keyword>
<keyword evidence="1" id="KW-1133">Transmembrane helix</keyword>
<dbReference type="PANTHER" id="PTHR31622">
    <property type="entry name" value="TRANSMEMBRANE PROTEIN 218"/>
    <property type="match status" value="1"/>
</dbReference>